<proteinExistence type="predicted"/>
<protein>
    <submittedName>
        <fullName evidence="1">Uncharacterized protein</fullName>
    </submittedName>
</protein>
<reference evidence="1 2" key="1">
    <citation type="submission" date="2018-08" db="EMBL/GenBank/DDBJ databases">
        <title>A genome reference for cultivated species of the human gut microbiota.</title>
        <authorList>
            <person name="Zou Y."/>
            <person name="Xue W."/>
            <person name="Luo G."/>
        </authorList>
    </citation>
    <scope>NUCLEOTIDE SEQUENCE [LARGE SCALE GENOMIC DNA]</scope>
    <source>
        <strain evidence="1 2">AF14-18</strain>
    </source>
</reference>
<evidence type="ECO:0000313" key="2">
    <source>
        <dbReference type="Proteomes" id="UP000284543"/>
    </source>
</evidence>
<name>A0A412Z4N0_9FIRM</name>
<evidence type="ECO:0000313" key="1">
    <source>
        <dbReference type="EMBL" id="RGV74885.1"/>
    </source>
</evidence>
<organism evidence="1 2">
    <name type="scientific">Enterocloster bolteae</name>
    <dbReference type="NCBI Taxonomy" id="208479"/>
    <lineage>
        <taxon>Bacteria</taxon>
        <taxon>Bacillati</taxon>
        <taxon>Bacillota</taxon>
        <taxon>Clostridia</taxon>
        <taxon>Lachnospirales</taxon>
        <taxon>Lachnospiraceae</taxon>
        <taxon>Enterocloster</taxon>
    </lineage>
</organism>
<dbReference type="Proteomes" id="UP000284543">
    <property type="component" value="Unassembled WGS sequence"/>
</dbReference>
<dbReference type="EMBL" id="QRZM01000006">
    <property type="protein sequence ID" value="RGV74885.1"/>
    <property type="molecule type" value="Genomic_DNA"/>
</dbReference>
<comment type="caution">
    <text evidence="1">The sequence shown here is derived from an EMBL/GenBank/DDBJ whole genome shotgun (WGS) entry which is preliminary data.</text>
</comment>
<gene>
    <name evidence="1" type="ORF">DWW02_16260</name>
</gene>
<dbReference type="RefSeq" id="WP_118018952.1">
    <property type="nucleotide sequence ID" value="NZ_CAUHGS010000014.1"/>
</dbReference>
<accession>A0A412Z4N0</accession>
<sequence>MPAYFNLSVQFRRDELYPTSVKDFYALLDEAGMKFQSGYWGFEEDSLEETTEWNQRKLEEDFNLGFTEHHSHDYKQVIYKFGGYSEVRGFWMNNYPEDGEFTHEIIIPESDVLAEGYPVRFKEERIEELLGFSKRIWQFPPVRAIQTGLEIEDDSAGLAELAQGGFPNAWPFAIVEDSRACYEDSIYDIQPITEGKKGLLFRRTGADNE</sequence>
<dbReference type="AlphaFoldDB" id="A0A412Z4N0"/>